<organism evidence="1 2">
    <name type="scientific">Muraenolepis orangiensis</name>
    <name type="common">Patagonian moray cod</name>
    <dbReference type="NCBI Taxonomy" id="630683"/>
    <lineage>
        <taxon>Eukaryota</taxon>
        <taxon>Metazoa</taxon>
        <taxon>Chordata</taxon>
        <taxon>Craniata</taxon>
        <taxon>Vertebrata</taxon>
        <taxon>Euteleostomi</taxon>
        <taxon>Actinopterygii</taxon>
        <taxon>Neopterygii</taxon>
        <taxon>Teleostei</taxon>
        <taxon>Neoteleostei</taxon>
        <taxon>Acanthomorphata</taxon>
        <taxon>Zeiogadaria</taxon>
        <taxon>Gadariae</taxon>
        <taxon>Gadiformes</taxon>
        <taxon>Muraenolepidoidei</taxon>
        <taxon>Muraenolepididae</taxon>
        <taxon>Muraenolepis</taxon>
    </lineage>
</organism>
<dbReference type="InterPro" id="IPR004244">
    <property type="entry name" value="Transposase_22"/>
</dbReference>
<gene>
    <name evidence="1" type="ORF">NHX12_009907</name>
</gene>
<comment type="caution">
    <text evidence="1">The sequence shown here is derived from an EMBL/GenBank/DDBJ whole genome shotgun (WGS) entry which is preliminary data.</text>
</comment>
<dbReference type="InterPro" id="IPR042566">
    <property type="entry name" value="L1_C"/>
</dbReference>
<proteinExistence type="predicted"/>
<reference evidence="1" key="1">
    <citation type="submission" date="2022-07" db="EMBL/GenBank/DDBJ databases">
        <title>Chromosome-level genome of Muraenolepis orangiensis.</title>
        <authorList>
            <person name="Kim J."/>
        </authorList>
    </citation>
    <scope>NUCLEOTIDE SEQUENCE</scope>
    <source>
        <strain evidence="1">KU_S4_2022</strain>
        <tissue evidence="1">Muscle</tissue>
    </source>
</reference>
<name>A0A9Q0I7W4_9TELE</name>
<sequence>MWSEMSDWIPWNWTALTAVRDPNHRKDPGHSVRFHKYAQKECVLRWAKKTRDVSYQGHPIRIFEDFSATLAKKRATFNKVKSLLFKDGIGFGLSYPARLRVTINGQTHMFDSAEDAECFYRAHCSK</sequence>
<evidence type="ECO:0000313" key="1">
    <source>
        <dbReference type="EMBL" id="KAJ3589059.1"/>
    </source>
</evidence>
<dbReference type="EMBL" id="JANIIK010000115">
    <property type="protein sequence ID" value="KAJ3589059.1"/>
    <property type="molecule type" value="Genomic_DNA"/>
</dbReference>
<dbReference type="Proteomes" id="UP001148018">
    <property type="component" value="Unassembled WGS sequence"/>
</dbReference>
<keyword evidence="2" id="KW-1185">Reference proteome</keyword>
<dbReference type="OrthoDB" id="10059413at2759"/>
<dbReference type="Gene3D" id="3.30.250.20">
    <property type="entry name" value="L1 transposable element, C-terminal domain"/>
    <property type="match status" value="1"/>
</dbReference>
<evidence type="ECO:0000313" key="2">
    <source>
        <dbReference type="Proteomes" id="UP001148018"/>
    </source>
</evidence>
<accession>A0A9Q0I7W4</accession>
<dbReference type="AlphaFoldDB" id="A0A9Q0I7W4"/>
<dbReference type="PANTHER" id="PTHR11505">
    <property type="entry name" value="L1 TRANSPOSABLE ELEMENT-RELATED"/>
    <property type="match status" value="1"/>
</dbReference>
<evidence type="ECO:0008006" key="3">
    <source>
        <dbReference type="Google" id="ProtNLM"/>
    </source>
</evidence>
<protein>
    <recommendedName>
        <fullName evidence="3">Transposase</fullName>
    </recommendedName>
</protein>